<gene>
    <name evidence="2" type="ORF">BCR35DRAFT_305476</name>
</gene>
<feature type="region of interest" description="Disordered" evidence="1">
    <location>
        <begin position="25"/>
        <end position="67"/>
    </location>
</feature>
<name>A0A1Y2F130_9BASI</name>
<dbReference type="EMBL" id="MCGR01000032">
    <property type="protein sequence ID" value="ORY77204.1"/>
    <property type="molecule type" value="Genomic_DNA"/>
</dbReference>
<accession>A0A1Y2F130</accession>
<comment type="caution">
    <text evidence="2">The sequence shown here is derived from an EMBL/GenBank/DDBJ whole genome shotgun (WGS) entry which is preliminary data.</text>
</comment>
<dbReference type="AlphaFoldDB" id="A0A1Y2F130"/>
<keyword evidence="3" id="KW-1185">Reference proteome</keyword>
<evidence type="ECO:0000313" key="2">
    <source>
        <dbReference type="EMBL" id="ORY77204.1"/>
    </source>
</evidence>
<dbReference type="InParanoid" id="A0A1Y2F130"/>
<evidence type="ECO:0000313" key="3">
    <source>
        <dbReference type="Proteomes" id="UP000193467"/>
    </source>
</evidence>
<protein>
    <submittedName>
        <fullName evidence="2">Uncharacterized protein</fullName>
    </submittedName>
</protein>
<proteinExistence type="predicted"/>
<feature type="compositionally biased region" description="Polar residues" evidence="1">
    <location>
        <begin position="49"/>
        <end position="67"/>
    </location>
</feature>
<reference evidence="2 3" key="1">
    <citation type="submission" date="2016-07" db="EMBL/GenBank/DDBJ databases">
        <title>Pervasive Adenine N6-methylation of Active Genes in Fungi.</title>
        <authorList>
            <consortium name="DOE Joint Genome Institute"/>
            <person name="Mondo S.J."/>
            <person name="Dannebaum R.O."/>
            <person name="Kuo R.C."/>
            <person name="Labutti K."/>
            <person name="Haridas S."/>
            <person name="Kuo A."/>
            <person name="Salamov A."/>
            <person name="Ahrendt S.R."/>
            <person name="Lipzen A."/>
            <person name="Sullivan W."/>
            <person name="Andreopoulos W.B."/>
            <person name="Clum A."/>
            <person name="Lindquist E."/>
            <person name="Daum C."/>
            <person name="Ramamoorthy G.K."/>
            <person name="Gryganskyi A."/>
            <person name="Culley D."/>
            <person name="Magnuson J.K."/>
            <person name="James T.Y."/>
            <person name="O'Malley M.A."/>
            <person name="Stajich J.E."/>
            <person name="Spatafora J.W."/>
            <person name="Visel A."/>
            <person name="Grigoriev I.V."/>
        </authorList>
    </citation>
    <scope>NUCLEOTIDE SEQUENCE [LARGE SCALE GENOMIC DNA]</scope>
    <source>
        <strain evidence="2 3">62-1032</strain>
    </source>
</reference>
<dbReference type="Proteomes" id="UP000193467">
    <property type="component" value="Unassembled WGS sequence"/>
</dbReference>
<sequence length="67" mass="7261">MLKASSHLRSADLRLFLGCRDFMSPNVPAYQPAQDLTGSSTPREKNPRGSCSPSIPGSRSRASSRLI</sequence>
<organism evidence="2 3">
    <name type="scientific">Leucosporidium creatinivorum</name>
    <dbReference type="NCBI Taxonomy" id="106004"/>
    <lineage>
        <taxon>Eukaryota</taxon>
        <taxon>Fungi</taxon>
        <taxon>Dikarya</taxon>
        <taxon>Basidiomycota</taxon>
        <taxon>Pucciniomycotina</taxon>
        <taxon>Microbotryomycetes</taxon>
        <taxon>Leucosporidiales</taxon>
        <taxon>Leucosporidium</taxon>
    </lineage>
</organism>
<evidence type="ECO:0000256" key="1">
    <source>
        <dbReference type="SAM" id="MobiDB-lite"/>
    </source>
</evidence>